<dbReference type="Proteomes" id="UP000244162">
    <property type="component" value="Unassembled WGS sequence"/>
</dbReference>
<evidence type="ECO:0000313" key="2">
    <source>
        <dbReference type="Proteomes" id="UP000244162"/>
    </source>
</evidence>
<dbReference type="RefSeq" id="WP_107968528.1">
    <property type="nucleotide sequence ID" value="NZ_NWBU01000010.1"/>
</dbReference>
<dbReference type="CDD" id="cd07516">
    <property type="entry name" value="HAD_Pase"/>
    <property type="match status" value="1"/>
</dbReference>
<organism evidence="1 2">
    <name type="scientific">Sphingomonas oleivorans</name>
    <dbReference type="NCBI Taxonomy" id="1735121"/>
    <lineage>
        <taxon>Bacteria</taxon>
        <taxon>Pseudomonadati</taxon>
        <taxon>Pseudomonadota</taxon>
        <taxon>Alphaproteobacteria</taxon>
        <taxon>Sphingomonadales</taxon>
        <taxon>Sphingomonadaceae</taxon>
        <taxon>Sphingomonas</taxon>
    </lineage>
</organism>
<dbReference type="Gene3D" id="3.40.50.1000">
    <property type="entry name" value="HAD superfamily/HAD-like"/>
    <property type="match status" value="1"/>
</dbReference>
<dbReference type="SUPFAM" id="SSF56784">
    <property type="entry name" value="HAD-like"/>
    <property type="match status" value="1"/>
</dbReference>
<keyword evidence="2" id="KW-1185">Reference proteome</keyword>
<dbReference type="Pfam" id="PF08282">
    <property type="entry name" value="Hydrolase_3"/>
    <property type="match status" value="1"/>
</dbReference>
<dbReference type="NCBIfam" id="TIGR00099">
    <property type="entry name" value="Cof-subfamily"/>
    <property type="match status" value="1"/>
</dbReference>
<dbReference type="PANTHER" id="PTHR10000">
    <property type="entry name" value="PHOSPHOSERINE PHOSPHATASE"/>
    <property type="match status" value="1"/>
</dbReference>
<dbReference type="AlphaFoldDB" id="A0A2T5FWM3"/>
<gene>
    <name evidence="1" type="ORF">CLG96_13755</name>
</gene>
<evidence type="ECO:0000313" key="1">
    <source>
        <dbReference type="EMBL" id="PTQ10180.1"/>
    </source>
</evidence>
<dbReference type="Gene3D" id="3.30.1240.10">
    <property type="match status" value="1"/>
</dbReference>
<accession>A0A2T5FWM3</accession>
<dbReference type="InterPro" id="IPR023214">
    <property type="entry name" value="HAD_sf"/>
</dbReference>
<dbReference type="NCBIfam" id="TIGR01484">
    <property type="entry name" value="HAD-SF-IIB"/>
    <property type="match status" value="1"/>
</dbReference>
<dbReference type="EMBL" id="NWBU01000010">
    <property type="protein sequence ID" value="PTQ10180.1"/>
    <property type="molecule type" value="Genomic_DNA"/>
</dbReference>
<name>A0A2T5FWM3_9SPHN</name>
<dbReference type="GO" id="GO:0000287">
    <property type="term" value="F:magnesium ion binding"/>
    <property type="evidence" value="ECO:0007669"/>
    <property type="project" value="TreeGrafter"/>
</dbReference>
<keyword evidence="1" id="KW-0378">Hydrolase</keyword>
<proteinExistence type="predicted"/>
<protein>
    <submittedName>
        <fullName evidence="1">Hydrolase Cof</fullName>
    </submittedName>
</protein>
<dbReference type="OrthoDB" id="7847955at2"/>
<dbReference type="InterPro" id="IPR000150">
    <property type="entry name" value="Cof"/>
</dbReference>
<dbReference type="InterPro" id="IPR036412">
    <property type="entry name" value="HAD-like_sf"/>
</dbReference>
<comment type="caution">
    <text evidence="1">The sequence shown here is derived from an EMBL/GenBank/DDBJ whole genome shotgun (WGS) entry which is preliminary data.</text>
</comment>
<dbReference type="GO" id="GO:0005829">
    <property type="term" value="C:cytosol"/>
    <property type="evidence" value="ECO:0007669"/>
    <property type="project" value="TreeGrafter"/>
</dbReference>
<dbReference type="InterPro" id="IPR006379">
    <property type="entry name" value="HAD-SF_hydro_IIB"/>
</dbReference>
<sequence length="277" mass="29029">MDASRQVPIRLMVSDVDGTLVRPDKSIAEATVAAVRRLGAAGVPMTLISARPPSGMIWIAELLGIESTLGAFNGGTLIAPDGRLLSESPLAEPVSRAAVERLDRPGVSIWVFAGGHWYATDPNEPHIPREIRSTCIDPIIMSDLSGMLARADKIVGVSDDDALLGGIEAELQASWGEQATIARSQPYYLDITHRAANKGDGVAALAAAAGVALDEVAVIGDMANDLPMFARAGLSIAMGQAPDRVRRAADIVTVSNAEDGVAHAIDQFVLPRIARAA</sequence>
<reference evidence="1 2" key="1">
    <citation type="submission" date="2017-09" db="EMBL/GenBank/DDBJ databases">
        <title>Sphingomonas panjinensis sp.nov., isolated from oil-contaminated soil.</title>
        <authorList>
            <person name="Wang L."/>
            <person name="Chen L."/>
        </authorList>
    </citation>
    <scope>NUCLEOTIDE SEQUENCE [LARGE SCALE GENOMIC DNA]</scope>
    <source>
        <strain evidence="1 2">FW-11</strain>
    </source>
</reference>
<dbReference type="GO" id="GO:0016791">
    <property type="term" value="F:phosphatase activity"/>
    <property type="evidence" value="ECO:0007669"/>
    <property type="project" value="TreeGrafter"/>
</dbReference>
<dbReference type="PANTHER" id="PTHR10000:SF8">
    <property type="entry name" value="HAD SUPERFAMILY HYDROLASE-LIKE, TYPE 3"/>
    <property type="match status" value="1"/>
</dbReference>